<accession>A0AA86MH22</accession>
<evidence type="ECO:0000313" key="1">
    <source>
        <dbReference type="EMBL" id="CAG9701698.1"/>
    </source>
</evidence>
<protein>
    <submittedName>
        <fullName evidence="1">Uncharacterized protein</fullName>
    </submittedName>
</protein>
<organism evidence="1 2">
    <name type="scientific">Clostridium neonatale</name>
    <dbReference type="NCBI Taxonomy" id="137838"/>
    <lineage>
        <taxon>Bacteria</taxon>
        <taxon>Bacillati</taxon>
        <taxon>Bacillota</taxon>
        <taxon>Clostridia</taxon>
        <taxon>Eubacteriales</taxon>
        <taxon>Clostridiaceae</taxon>
        <taxon>Clostridium</taxon>
    </lineage>
</organism>
<evidence type="ECO:0000313" key="2">
    <source>
        <dbReference type="Proteomes" id="UP000789738"/>
    </source>
</evidence>
<dbReference type="Proteomes" id="UP000789738">
    <property type="component" value="Unassembled WGS sequence"/>
</dbReference>
<comment type="caution">
    <text evidence="1">The sequence shown here is derived from an EMBL/GenBank/DDBJ whole genome shotgun (WGS) entry which is preliminary data.</text>
</comment>
<dbReference type="EMBL" id="CAKJVE010000001">
    <property type="protein sequence ID" value="CAG9701698.1"/>
    <property type="molecule type" value="Genomic_DNA"/>
</dbReference>
<dbReference type="AlphaFoldDB" id="A0AA86MH22"/>
<reference evidence="1" key="1">
    <citation type="submission" date="2021-10" db="EMBL/GenBank/DDBJ databases">
        <authorList>
            <person name="Mesa V."/>
        </authorList>
    </citation>
    <scope>NUCLEOTIDE SEQUENCE</scope>
    <source>
        <strain evidence="1">CC3_PB</strain>
    </source>
</reference>
<sequence>MLISFDNIVNSIECSVEITENLLDNSKSQKVALEELMLGTKQISNIVIN</sequence>
<name>A0AA86MH22_9CLOT</name>
<proteinExistence type="predicted"/>
<gene>
    <name evidence="1" type="ORF">CNEO_10223</name>
</gene>
<dbReference type="RefSeq" id="WP_210888246.1">
    <property type="nucleotide sequence ID" value="NZ_CAKJVE010000001.1"/>
</dbReference>